<evidence type="ECO:0000313" key="3">
    <source>
        <dbReference type="EMBL" id="KXN64751.1"/>
    </source>
</evidence>
<dbReference type="EMBL" id="KQ965205">
    <property type="protein sequence ID" value="KXN64751.1"/>
    <property type="molecule type" value="Genomic_DNA"/>
</dbReference>
<feature type="region of interest" description="Disordered" evidence="1">
    <location>
        <begin position="28"/>
        <end position="60"/>
    </location>
</feature>
<dbReference type="AlphaFoldDB" id="A0A137NPU2"/>
<protein>
    <submittedName>
        <fullName evidence="3">Uncharacterized protein</fullName>
    </submittedName>
</protein>
<name>A0A137NPU2_CONC2</name>
<feature type="signal peptide" evidence="2">
    <location>
        <begin position="1"/>
        <end position="17"/>
    </location>
</feature>
<reference evidence="3 4" key="1">
    <citation type="journal article" date="2015" name="Genome Biol. Evol.">
        <title>Phylogenomic analyses indicate that early fungi evolved digesting cell walls of algal ancestors of land plants.</title>
        <authorList>
            <person name="Chang Y."/>
            <person name="Wang S."/>
            <person name="Sekimoto S."/>
            <person name="Aerts A.L."/>
            <person name="Choi C."/>
            <person name="Clum A."/>
            <person name="LaButti K.M."/>
            <person name="Lindquist E.A."/>
            <person name="Yee Ngan C."/>
            <person name="Ohm R.A."/>
            <person name="Salamov A.A."/>
            <person name="Grigoriev I.V."/>
            <person name="Spatafora J.W."/>
            <person name="Berbee M.L."/>
        </authorList>
    </citation>
    <scope>NUCLEOTIDE SEQUENCE [LARGE SCALE GENOMIC DNA]</scope>
    <source>
        <strain evidence="3 4">NRRL 28638</strain>
    </source>
</reference>
<evidence type="ECO:0000256" key="2">
    <source>
        <dbReference type="SAM" id="SignalP"/>
    </source>
</evidence>
<feature type="compositionally biased region" description="Polar residues" evidence="1">
    <location>
        <begin position="46"/>
        <end position="60"/>
    </location>
</feature>
<proteinExistence type="predicted"/>
<organism evidence="3 4">
    <name type="scientific">Conidiobolus coronatus (strain ATCC 28846 / CBS 209.66 / NRRL 28638)</name>
    <name type="common">Delacroixia coronata</name>
    <dbReference type="NCBI Taxonomy" id="796925"/>
    <lineage>
        <taxon>Eukaryota</taxon>
        <taxon>Fungi</taxon>
        <taxon>Fungi incertae sedis</taxon>
        <taxon>Zoopagomycota</taxon>
        <taxon>Entomophthoromycotina</taxon>
        <taxon>Entomophthoromycetes</taxon>
        <taxon>Entomophthorales</taxon>
        <taxon>Ancylistaceae</taxon>
        <taxon>Conidiobolus</taxon>
    </lineage>
</organism>
<dbReference type="Proteomes" id="UP000070444">
    <property type="component" value="Unassembled WGS sequence"/>
</dbReference>
<keyword evidence="4" id="KW-1185">Reference proteome</keyword>
<feature type="chain" id="PRO_5007293876" evidence="2">
    <location>
        <begin position="18"/>
        <end position="75"/>
    </location>
</feature>
<evidence type="ECO:0000313" key="4">
    <source>
        <dbReference type="Proteomes" id="UP000070444"/>
    </source>
</evidence>
<gene>
    <name evidence="3" type="ORF">CONCODRAFT_13990</name>
</gene>
<accession>A0A137NPU2</accession>
<evidence type="ECO:0000256" key="1">
    <source>
        <dbReference type="SAM" id="MobiDB-lite"/>
    </source>
</evidence>
<sequence length="75" mass="7600">MKTFTTIIAFLISATLAAPASPANGILQEASAKGGNDPLTGDPIKGSTSSTTNLNGQTGALNKSRINQIRIGLSN</sequence>
<keyword evidence="2" id="KW-0732">Signal</keyword>